<reference evidence="1 2" key="1">
    <citation type="journal article" date="2007" name="Nature">
        <title>Evolution of genes and genomes on the Drosophila phylogeny.</title>
        <authorList>
            <consortium name="Drosophila 12 Genomes Consortium"/>
            <person name="Clark A.G."/>
            <person name="Eisen M.B."/>
            <person name="Smith D.R."/>
            <person name="Bergman C.M."/>
            <person name="Oliver B."/>
            <person name="Markow T.A."/>
            <person name="Kaufman T.C."/>
            <person name="Kellis M."/>
            <person name="Gelbart W."/>
            <person name="Iyer V.N."/>
            <person name="Pollard D.A."/>
            <person name="Sackton T.B."/>
            <person name="Larracuente A.M."/>
            <person name="Singh N.D."/>
            <person name="Abad J.P."/>
            <person name="Abt D.N."/>
            <person name="Adryan B."/>
            <person name="Aguade M."/>
            <person name="Akashi H."/>
            <person name="Anderson W.W."/>
            <person name="Aquadro C.F."/>
            <person name="Ardell D.H."/>
            <person name="Arguello R."/>
            <person name="Artieri C.G."/>
            <person name="Barbash D.A."/>
            <person name="Barker D."/>
            <person name="Barsanti P."/>
            <person name="Batterham P."/>
            <person name="Batzoglou S."/>
            <person name="Begun D."/>
            <person name="Bhutkar A."/>
            <person name="Blanco E."/>
            <person name="Bosak S.A."/>
            <person name="Bradley R.K."/>
            <person name="Brand A.D."/>
            <person name="Brent M.R."/>
            <person name="Brooks A.N."/>
            <person name="Brown R.H."/>
            <person name="Butlin R.K."/>
            <person name="Caggese C."/>
            <person name="Calvi B.R."/>
            <person name="Bernardo de Carvalho A."/>
            <person name="Caspi A."/>
            <person name="Castrezana S."/>
            <person name="Celniker S.E."/>
            <person name="Chang J.L."/>
            <person name="Chapple C."/>
            <person name="Chatterji S."/>
            <person name="Chinwalla A."/>
            <person name="Civetta A."/>
            <person name="Clifton S.W."/>
            <person name="Comeron J.M."/>
            <person name="Costello J.C."/>
            <person name="Coyne J.A."/>
            <person name="Daub J."/>
            <person name="David R.G."/>
            <person name="Delcher A.L."/>
            <person name="Delehaunty K."/>
            <person name="Do C.B."/>
            <person name="Ebling H."/>
            <person name="Edwards K."/>
            <person name="Eickbush T."/>
            <person name="Evans J.D."/>
            <person name="Filipski A."/>
            <person name="Findeiss S."/>
            <person name="Freyhult E."/>
            <person name="Fulton L."/>
            <person name="Fulton R."/>
            <person name="Garcia A.C."/>
            <person name="Gardiner A."/>
            <person name="Garfield D.A."/>
            <person name="Garvin B.E."/>
            <person name="Gibson G."/>
            <person name="Gilbert D."/>
            <person name="Gnerre S."/>
            <person name="Godfrey J."/>
            <person name="Good R."/>
            <person name="Gotea V."/>
            <person name="Gravely B."/>
            <person name="Greenberg A.J."/>
            <person name="Griffiths-Jones S."/>
            <person name="Gross S."/>
            <person name="Guigo R."/>
            <person name="Gustafson E.A."/>
            <person name="Haerty W."/>
            <person name="Hahn M.W."/>
            <person name="Halligan D.L."/>
            <person name="Halpern A.L."/>
            <person name="Halter G.M."/>
            <person name="Han M.V."/>
            <person name="Heger A."/>
            <person name="Hillier L."/>
            <person name="Hinrichs A.S."/>
            <person name="Holmes I."/>
            <person name="Hoskins R.A."/>
            <person name="Hubisz M.J."/>
            <person name="Hultmark D."/>
            <person name="Huntley M.A."/>
            <person name="Jaffe D.B."/>
            <person name="Jagadeeshan S."/>
            <person name="Jeck W.R."/>
            <person name="Johnson J."/>
            <person name="Jones C.D."/>
            <person name="Jordan W.C."/>
            <person name="Karpen G.H."/>
            <person name="Kataoka E."/>
            <person name="Keightley P.D."/>
            <person name="Kheradpour P."/>
            <person name="Kirkness E.F."/>
            <person name="Koerich L.B."/>
            <person name="Kristiansen K."/>
            <person name="Kudrna D."/>
            <person name="Kulathinal R.J."/>
            <person name="Kumar S."/>
            <person name="Kwok R."/>
            <person name="Lander E."/>
            <person name="Langley C.H."/>
            <person name="Lapoint R."/>
            <person name="Lazzaro B.P."/>
            <person name="Lee S.J."/>
            <person name="Levesque L."/>
            <person name="Li R."/>
            <person name="Lin C.F."/>
            <person name="Lin M.F."/>
            <person name="Lindblad-Toh K."/>
            <person name="Llopart A."/>
            <person name="Long M."/>
            <person name="Low L."/>
            <person name="Lozovsky E."/>
            <person name="Lu J."/>
            <person name="Luo M."/>
            <person name="Machado C.A."/>
            <person name="Makalowski W."/>
            <person name="Marzo M."/>
            <person name="Matsuda M."/>
            <person name="Matzkin L."/>
            <person name="McAllister B."/>
            <person name="McBride C.S."/>
            <person name="McKernan B."/>
            <person name="McKernan K."/>
            <person name="Mendez-Lago M."/>
            <person name="Minx P."/>
            <person name="Mollenhauer M.U."/>
            <person name="Montooth K."/>
            <person name="Mount S.M."/>
            <person name="Mu X."/>
            <person name="Myers E."/>
            <person name="Negre B."/>
            <person name="Newfeld S."/>
            <person name="Nielsen R."/>
            <person name="Noor M.A."/>
            <person name="O'Grady P."/>
            <person name="Pachter L."/>
            <person name="Papaceit M."/>
            <person name="Parisi M.J."/>
            <person name="Parisi M."/>
            <person name="Parts L."/>
            <person name="Pedersen J.S."/>
            <person name="Pesole G."/>
            <person name="Phillippy A.M."/>
            <person name="Ponting C.P."/>
            <person name="Pop M."/>
            <person name="Porcelli D."/>
            <person name="Powell J.R."/>
            <person name="Prohaska S."/>
            <person name="Pruitt K."/>
            <person name="Puig M."/>
            <person name="Quesneville H."/>
            <person name="Ram K.R."/>
            <person name="Rand D."/>
            <person name="Rasmussen M.D."/>
            <person name="Reed L.K."/>
            <person name="Reenan R."/>
            <person name="Reily A."/>
            <person name="Remington K.A."/>
            <person name="Rieger T.T."/>
            <person name="Ritchie M.G."/>
            <person name="Robin C."/>
            <person name="Rogers Y.H."/>
            <person name="Rohde C."/>
            <person name="Rozas J."/>
            <person name="Rubenfield M.J."/>
            <person name="Ruiz A."/>
            <person name="Russo S."/>
            <person name="Salzberg S.L."/>
            <person name="Sanchez-Gracia A."/>
            <person name="Saranga D.J."/>
            <person name="Sato H."/>
            <person name="Schaeffer S.W."/>
            <person name="Schatz M.C."/>
            <person name="Schlenke T."/>
            <person name="Schwartz R."/>
            <person name="Segarra C."/>
            <person name="Singh R.S."/>
            <person name="Sirot L."/>
            <person name="Sirota M."/>
            <person name="Sisneros N.B."/>
            <person name="Smith C.D."/>
            <person name="Smith T.F."/>
            <person name="Spieth J."/>
            <person name="Stage D.E."/>
            <person name="Stark A."/>
            <person name="Stephan W."/>
            <person name="Strausberg R.L."/>
            <person name="Strempel S."/>
            <person name="Sturgill D."/>
            <person name="Sutton G."/>
            <person name="Sutton G.G."/>
            <person name="Tao W."/>
            <person name="Teichmann S."/>
            <person name="Tobari Y.N."/>
            <person name="Tomimura Y."/>
            <person name="Tsolas J.M."/>
            <person name="Valente V.L."/>
            <person name="Venter E."/>
            <person name="Venter J.C."/>
            <person name="Vicario S."/>
            <person name="Vieira F.G."/>
            <person name="Vilella A.J."/>
            <person name="Villasante A."/>
            <person name="Walenz B."/>
            <person name="Wang J."/>
            <person name="Wasserman M."/>
            <person name="Watts T."/>
            <person name="Wilson D."/>
            <person name="Wilson R.K."/>
            <person name="Wing R.A."/>
            <person name="Wolfner M.F."/>
            <person name="Wong A."/>
            <person name="Wong G.K."/>
            <person name="Wu C.I."/>
            <person name="Wu G."/>
            <person name="Yamamoto D."/>
            <person name="Yang H.P."/>
            <person name="Yang S.P."/>
            <person name="Yorke J.A."/>
            <person name="Yoshida K."/>
            <person name="Zdobnov E."/>
            <person name="Zhang P."/>
            <person name="Zhang Y."/>
            <person name="Zimin A.V."/>
            <person name="Baldwin J."/>
            <person name="Abdouelleil A."/>
            <person name="Abdulkadir J."/>
            <person name="Abebe A."/>
            <person name="Abera B."/>
            <person name="Abreu J."/>
            <person name="Acer S.C."/>
            <person name="Aftuck L."/>
            <person name="Alexander A."/>
            <person name="An P."/>
            <person name="Anderson E."/>
            <person name="Anderson S."/>
            <person name="Arachi H."/>
            <person name="Azer M."/>
            <person name="Bachantsang P."/>
            <person name="Barry A."/>
            <person name="Bayul T."/>
            <person name="Berlin A."/>
            <person name="Bessette D."/>
            <person name="Bloom T."/>
            <person name="Blye J."/>
            <person name="Boguslavskiy L."/>
            <person name="Bonnet C."/>
            <person name="Boukhgalter B."/>
            <person name="Bourzgui I."/>
            <person name="Brown A."/>
            <person name="Cahill P."/>
            <person name="Channer S."/>
            <person name="Cheshatsang Y."/>
            <person name="Chuda L."/>
            <person name="Citroen M."/>
            <person name="Collymore A."/>
            <person name="Cooke P."/>
            <person name="Costello M."/>
            <person name="D'Aco K."/>
            <person name="Daza R."/>
            <person name="De Haan G."/>
            <person name="DeGray S."/>
            <person name="DeMaso C."/>
            <person name="Dhargay N."/>
            <person name="Dooley K."/>
            <person name="Dooley E."/>
            <person name="Doricent M."/>
            <person name="Dorje P."/>
            <person name="Dorjee K."/>
            <person name="Dupes A."/>
            <person name="Elong R."/>
            <person name="Falk J."/>
            <person name="Farina A."/>
            <person name="Faro S."/>
            <person name="Ferguson D."/>
            <person name="Fisher S."/>
            <person name="Foley C.D."/>
            <person name="Franke A."/>
            <person name="Friedrich D."/>
            <person name="Gadbois L."/>
            <person name="Gearin G."/>
            <person name="Gearin C.R."/>
            <person name="Giannoukos G."/>
            <person name="Goode T."/>
            <person name="Graham J."/>
            <person name="Grandbois E."/>
            <person name="Grewal S."/>
            <person name="Gyaltsen K."/>
            <person name="Hafez N."/>
            <person name="Hagos B."/>
            <person name="Hall J."/>
            <person name="Henson C."/>
            <person name="Hollinger A."/>
            <person name="Honan T."/>
            <person name="Huard M.D."/>
            <person name="Hughes L."/>
            <person name="Hurhula B."/>
            <person name="Husby M.E."/>
            <person name="Kamat A."/>
            <person name="Kanga B."/>
            <person name="Kashin S."/>
            <person name="Khazanovich D."/>
            <person name="Kisner P."/>
            <person name="Lance K."/>
            <person name="Lara M."/>
            <person name="Lee W."/>
            <person name="Lennon N."/>
            <person name="Letendre F."/>
            <person name="LeVine R."/>
            <person name="Lipovsky A."/>
            <person name="Liu X."/>
            <person name="Liu J."/>
            <person name="Liu S."/>
            <person name="Lokyitsang T."/>
            <person name="Lokyitsang Y."/>
            <person name="Lubonja R."/>
            <person name="Lui A."/>
            <person name="MacDonald P."/>
            <person name="Magnisalis V."/>
            <person name="Maru K."/>
            <person name="Matthews C."/>
            <person name="McCusker W."/>
            <person name="McDonough S."/>
            <person name="Mehta T."/>
            <person name="Meldrim J."/>
            <person name="Meneus L."/>
            <person name="Mihai O."/>
            <person name="Mihalev A."/>
            <person name="Mihova T."/>
            <person name="Mittelman R."/>
            <person name="Mlenga V."/>
            <person name="Montmayeur A."/>
            <person name="Mulrain L."/>
            <person name="Navidi A."/>
            <person name="Naylor J."/>
            <person name="Negash T."/>
            <person name="Nguyen T."/>
            <person name="Nguyen N."/>
            <person name="Nicol R."/>
            <person name="Norbu C."/>
            <person name="Norbu N."/>
            <person name="Novod N."/>
            <person name="O'Neill B."/>
            <person name="Osman S."/>
            <person name="Markiewicz E."/>
            <person name="Oyono O.L."/>
            <person name="Patti C."/>
            <person name="Phunkhang P."/>
            <person name="Pierre F."/>
            <person name="Priest M."/>
            <person name="Raghuraman S."/>
            <person name="Rege F."/>
            <person name="Reyes R."/>
            <person name="Rise C."/>
            <person name="Rogov P."/>
            <person name="Ross K."/>
            <person name="Ryan E."/>
            <person name="Settipalli S."/>
            <person name="Shea T."/>
            <person name="Sherpa N."/>
            <person name="Shi L."/>
            <person name="Shih D."/>
            <person name="Sparrow T."/>
            <person name="Spaulding J."/>
            <person name="Stalker J."/>
            <person name="Stange-Thomann N."/>
            <person name="Stavropoulos S."/>
            <person name="Stone C."/>
            <person name="Strader C."/>
            <person name="Tesfaye S."/>
            <person name="Thomson T."/>
            <person name="Thoulutsang Y."/>
            <person name="Thoulutsang D."/>
            <person name="Topham K."/>
            <person name="Topping I."/>
            <person name="Tsamla T."/>
            <person name="Vassiliev H."/>
            <person name="Vo A."/>
            <person name="Wangchuk T."/>
            <person name="Wangdi T."/>
            <person name="Weiand M."/>
            <person name="Wilkinson J."/>
            <person name="Wilson A."/>
            <person name="Yadav S."/>
            <person name="Young G."/>
            <person name="Yu Q."/>
            <person name="Zembek L."/>
            <person name="Zhong D."/>
            <person name="Zimmer A."/>
            <person name="Zwirko Z."/>
            <person name="Jaffe D.B."/>
            <person name="Alvarez P."/>
            <person name="Brockman W."/>
            <person name="Butler J."/>
            <person name="Chin C."/>
            <person name="Gnerre S."/>
            <person name="Grabherr M."/>
            <person name="Kleber M."/>
            <person name="Mauceli E."/>
            <person name="MacCallum I."/>
        </authorList>
    </citation>
    <scope>NUCLEOTIDE SEQUENCE [LARGE SCALE GENOMIC DNA]</scope>
    <source>
        <strain evidence="2">Tucson 14024-0371.13</strain>
    </source>
</reference>
<name>A0A0N8P265_DROAN</name>
<keyword evidence="2" id="KW-1185">Reference proteome</keyword>
<dbReference type="AlphaFoldDB" id="A0A0N8P265"/>
<dbReference type="Proteomes" id="UP000007801">
    <property type="component" value="Unassembled WGS sequence"/>
</dbReference>
<organism evidence="1 2">
    <name type="scientific">Drosophila ananassae</name>
    <name type="common">Fruit fly</name>
    <dbReference type="NCBI Taxonomy" id="7217"/>
    <lineage>
        <taxon>Eukaryota</taxon>
        <taxon>Metazoa</taxon>
        <taxon>Ecdysozoa</taxon>
        <taxon>Arthropoda</taxon>
        <taxon>Hexapoda</taxon>
        <taxon>Insecta</taxon>
        <taxon>Pterygota</taxon>
        <taxon>Neoptera</taxon>
        <taxon>Endopterygota</taxon>
        <taxon>Diptera</taxon>
        <taxon>Brachycera</taxon>
        <taxon>Muscomorpha</taxon>
        <taxon>Ephydroidea</taxon>
        <taxon>Drosophilidae</taxon>
        <taxon>Drosophila</taxon>
        <taxon>Sophophora</taxon>
    </lineage>
</organism>
<dbReference type="OrthoDB" id="2121937at2759"/>
<feature type="non-terminal residue" evidence="1">
    <location>
        <position position="1"/>
    </location>
</feature>
<evidence type="ECO:0000313" key="2">
    <source>
        <dbReference type="Proteomes" id="UP000007801"/>
    </source>
</evidence>
<dbReference type="STRING" id="7217.A0A0N8P265"/>
<sequence length="372" mass="43341">LPTIPILSAGPVDNYYDTMVNELCNILNKFNAEWEYIPKSQCRAESESCLNIDNFRNRLEQMSTLRPQGLEHINNCLFYMGMGTARRLHPEEGPKLIVRSTFNMRKESFDLDQEGNIEFESVDAMYTLIFTDKLLQELRRRLQSDEVLLSVRSHKQSQYWWYPEQESTTQVLVVNAYTTNAIWQKTQEILDTFQYISKLKMNCSAGETFSDESNIQIFPRGIDLDDPEENVENVIHSRPFEVRMYRTELYGPSVLGVTFTQADIDYNVLMRMTNVPKLEDMQVLDSTCRVRIGGQPPTTILLRYRDRAANLTEPLSSFDQNGAYFAFSTEIRSCRIWNYSRPEPSWQNLACMPEMNRSVYFGIHCKCNFISD</sequence>
<feature type="non-terminal residue" evidence="1">
    <location>
        <position position="372"/>
    </location>
</feature>
<accession>A0A0N8P265</accession>
<proteinExistence type="predicted"/>
<protein>
    <submittedName>
        <fullName evidence="1">Uncharacterized protein</fullName>
    </submittedName>
</protein>
<dbReference type="InParanoid" id="A0A0N8P265"/>
<gene>
    <name evidence="1" type="primary">Dana\GF27246</name>
    <name evidence="1" type="ORF">GF27246</name>
</gene>
<evidence type="ECO:0000313" key="1">
    <source>
        <dbReference type="EMBL" id="KPU81860.1"/>
    </source>
</evidence>
<dbReference type="EMBL" id="CH913533">
    <property type="protein sequence ID" value="KPU81860.1"/>
    <property type="molecule type" value="Genomic_DNA"/>
</dbReference>